<dbReference type="EC" id="5.2.1.8" evidence="2"/>
<sequence length="449" mass="51501">MNVTRKDIDQLNAMLTISVEKADYEEKVEKSLRNYRKKANIPGFRPGMVPLGMIKKMYGKAVLGEEVNHILSDALYDYIKSNDLNVLGEPLPNETEQPEVNFDTDENFEFVFDIALAPEINTDIAEEVIPYYEIQVDEKMVDNQVQMFAQRFGKYSQEETVEENDVLKGQLVELENGQPKEGGIKVEDATLSPRHIQNEEQKKLFIGAQKGAVVTFNPWTAYNNNEVEIASLLKVKKEELEGKNAEFTFQIQSITRYVASEINQELFDKVYGEGAVSDEAAFRAKVAEGLKNDLQQESAYRFGIDAKNALMKKNEGAQFPEAFLKRWLKATNEKMTDETIEKEFPQMLDELKWQLIKDKIAKANNMKVENAEVEAYAKHIAQMQFAQYGLVGMEDALLERYAKDMLKKEDQVRGIVERVLENKVFDFVKSAVKLDNKTVTMEQMQELYK</sequence>
<dbReference type="InterPro" id="IPR008881">
    <property type="entry name" value="Trigger_fac_ribosome-bd_bac"/>
</dbReference>
<dbReference type="GO" id="GO:0003755">
    <property type="term" value="F:peptidyl-prolyl cis-trans isomerase activity"/>
    <property type="evidence" value="ECO:0007669"/>
    <property type="project" value="UniProtKB-EC"/>
</dbReference>
<dbReference type="PANTHER" id="PTHR30560">
    <property type="entry name" value="TRIGGER FACTOR CHAPERONE AND PEPTIDYL-PROLYL CIS/TRANS ISOMERASE"/>
    <property type="match status" value="1"/>
</dbReference>
<keyword evidence="2" id="KW-0413">Isomerase</keyword>
<evidence type="ECO:0000313" key="2">
    <source>
        <dbReference type="EMBL" id="MBO8460944.1"/>
    </source>
</evidence>
<dbReference type="NCBIfam" id="TIGR00115">
    <property type="entry name" value="tig"/>
    <property type="match status" value="1"/>
</dbReference>
<proteinExistence type="predicted"/>
<dbReference type="GO" id="GO:0015031">
    <property type="term" value="P:protein transport"/>
    <property type="evidence" value="ECO:0007669"/>
    <property type="project" value="InterPro"/>
</dbReference>
<dbReference type="InterPro" id="IPR037041">
    <property type="entry name" value="Trigger_fac_C_sf"/>
</dbReference>
<reference evidence="2" key="2">
    <citation type="journal article" date="2021" name="PeerJ">
        <title>Extensive microbial diversity within the chicken gut microbiome revealed by metagenomics and culture.</title>
        <authorList>
            <person name="Gilroy R."/>
            <person name="Ravi A."/>
            <person name="Getino M."/>
            <person name="Pursley I."/>
            <person name="Horton D.L."/>
            <person name="Alikhan N.F."/>
            <person name="Baker D."/>
            <person name="Gharbi K."/>
            <person name="Hall N."/>
            <person name="Watson M."/>
            <person name="Adriaenssens E.M."/>
            <person name="Foster-Nyarko E."/>
            <person name="Jarju S."/>
            <person name="Secka A."/>
            <person name="Antonio M."/>
            <person name="Oren A."/>
            <person name="Chaudhuri R.R."/>
            <person name="La Ragione R."/>
            <person name="Hildebrand F."/>
            <person name="Pallen M.J."/>
        </authorList>
    </citation>
    <scope>NUCLEOTIDE SEQUENCE</scope>
    <source>
        <strain evidence="2">G3-3990</strain>
    </source>
</reference>
<evidence type="ECO:0000313" key="3">
    <source>
        <dbReference type="Proteomes" id="UP000823641"/>
    </source>
</evidence>
<dbReference type="SUPFAM" id="SSF102735">
    <property type="entry name" value="Trigger factor ribosome-binding domain"/>
    <property type="match status" value="1"/>
</dbReference>
<dbReference type="AlphaFoldDB" id="A0A9D9HWJ9"/>
<organism evidence="2 3">
    <name type="scientific">Candidatus Gallipaludibacter merdavium</name>
    <dbReference type="NCBI Taxonomy" id="2840839"/>
    <lineage>
        <taxon>Bacteria</taxon>
        <taxon>Pseudomonadati</taxon>
        <taxon>Bacteroidota</taxon>
        <taxon>Bacteroidia</taxon>
        <taxon>Bacteroidales</taxon>
        <taxon>Candidatus Gallipaludibacter</taxon>
    </lineage>
</organism>
<reference evidence="2" key="1">
    <citation type="submission" date="2020-10" db="EMBL/GenBank/DDBJ databases">
        <authorList>
            <person name="Gilroy R."/>
        </authorList>
    </citation>
    <scope>NUCLEOTIDE SEQUENCE</scope>
    <source>
        <strain evidence="2">G3-3990</strain>
    </source>
</reference>
<dbReference type="GO" id="GO:0043022">
    <property type="term" value="F:ribosome binding"/>
    <property type="evidence" value="ECO:0007669"/>
    <property type="project" value="TreeGrafter"/>
</dbReference>
<accession>A0A9D9HWJ9</accession>
<dbReference type="EMBL" id="JADIMG010000106">
    <property type="protein sequence ID" value="MBO8460944.1"/>
    <property type="molecule type" value="Genomic_DNA"/>
</dbReference>
<dbReference type="GO" id="GO:0051083">
    <property type="term" value="P:'de novo' cotranslational protein folding"/>
    <property type="evidence" value="ECO:0007669"/>
    <property type="project" value="TreeGrafter"/>
</dbReference>
<comment type="caution">
    <text evidence="2">The sequence shown here is derived from an EMBL/GenBank/DDBJ whole genome shotgun (WGS) entry which is preliminary data.</text>
</comment>
<dbReference type="PANTHER" id="PTHR30560:SF3">
    <property type="entry name" value="TRIGGER FACTOR-LIKE PROTEIN TIG, CHLOROPLASTIC"/>
    <property type="match status" value="1"/>
</dbReference>
<dbReference type="Proteomes" id="UP000823641">
    <property type="component" value="Unassembled WGS sequence"/>
</dbReference>
<dbReference type="Pfam" id="PF05697">
    <property type="entry name" value="Trigger_N"/>
    <property type="match status" value="1"/>
</dbReference>
<dbReference type="Gene3D" id="1.10.3120.10">
    <property type="entry name" value="Trigger factor, C-terminal domain"/>
    <property type="match status" value="1"/>
</dbReference>
<gene>
    <name evidence="2" type="primary">tig</name>
    <name evidence="2" type="ORF">IAA73_11545</name>
</gene>
<dbReference type="PIRSF" id="PIRSF003095">
    <property type="entry name" value="Trigger_factor"/>
    <property type="match status" value="1"/>
</dbReference>
<dbReference type="InterPro" id="IPR027304">
    <property type="entry name" value="Trigger_fact/SurA_dom_sf"/>
</dbReference>
<dbReference type="InterPro" id="IPR005215">
    <property type="entry name" value="Trig_fac"/>
</dbReference>
<dbReference type="GO" id="GO:0043335">
    <property type="term" value="P:protein unfolding"/>
    <property type="evidence" value="ECO:0007669"/>
    <property type="project" value="TreeGrafter"/>
</dbReference>
<dbReference type="GO" id="GO:0044183">
    <property type="term" value="F:protein folding chaperone"/>
    <property type="evidence" value="ECO:0007669"/>
    <property type="project" value="TreeGrafter"/>
</dbReference>
<dbReference type="InterPro" id="IPR036611">
    <property type="entry name" value="Trigger_fac_ribosome-bd_sf"/>
</dbReference>
<dbReference type="SUPFAM" id="SSF109998">
    <property type="entry name" value="Triger factor/SurA peptide-binding domain-like"/>
    <property type="match status" value="1"/>
</dbReference>
<evidence type="ECO:0000259" key="1">
    <source>
        <dbReference type="Pfam" id="PF05697"/>
    </source>
</evidence>
<protein>
    <submittedName>
        <fullName evidence="2">Trigger factor</fullName>
        <ecNumber evidence="2">5.2.1.8</ecNumber>
    </submittedName>
</protein>
<dbReference type="Gene3D" id="3.30.70.1050">
    <property type="entry name" value="Trigger factor ribosome-binding domain"/>
    <property type="match status" value="1"/>
</dbReference>
<name>A0A9D9HWJ9_9BACT</name>
<feature type="domain" description="Trigger factor ribosome-binding bacterial" evidence="1">
    <location>
        <begin position="1"/>
        <end position="146"/>
    </location>
</feature>